<dbReference type="GO" id="GO:0009737">
    <property type="term" value="P:response to abscisic acid"/>
    <property type="evidence" value="ECO:0007669"/>
    <property type="project" value="TreeGrafter"/>
</dbReference>
<evidence type="ECO:0000256" key="2">
    <source>
        <dbReference type="ARBA" id="ARBA00006081"/>
    </source>
</evidence>
<comment type="subcellular location">
    <subcellularLocation>
        <location evidence="1 4">Nucleus</location>
    </subcellularLocation>
</comment>
<accession>A0A8S0Q0T1</accession>
<dbReference type="AlphaFoldDB" id="A0A8S0Q0T1"/>
<name>A0A8S0Q0T1_OLEEU</name>
<dbReference type="GO" id="GO:0045892">
    <property type="term" value="P:negative regulation of DNA-templated transcription"/>
    <property type="evidence" value="ECO:0007669"/>
    <property type="project" value="TreeGrafter"/>
</dbReference>
<feature type="compositionally biased region" description="Basic and acidic residues" evidence="5">
    <location>
        <begin position="138"/>
        <end position="149"/>
    </location>
</feature>
<sequence>MEDDDDRKKIVRTAQMQNFHSGVSTNRSSSRDLLQRFMGSSSECEEIKEEEEIELNLGLSLGGRFGVDKDFKKLTRSSSIAECLPMARDENDVVAPPVAHSGLVRTSSLPAETEEEWKKRKELQMLRRMEAKRRRSEKQKNVKGDKEGGGEDGLAAAGSLSLEERREMEVNLRERLDKEKFLAATKKLDSVIAPPFLLSTTAASQAHFRSEVECGQLASQGSVESKVGSSSTLSELDNRALQGSSSGGEHSPASIQSMQEGSHQNVGSFGTKTRENPSRKTGSNMESPSKRQDISRNLGKETGMNMMQDMPYVFTEGDGPNGRRVDGILYKYGKGEEVRIMCICHGSFLSPAEFVKHAGGSDVDHPLKHIVVNPNSSSLL</sequence>
<dbReference type="Pfam" id="PF16135">
    <property type="entry name" value="TDBD"/>
    <property type="match status" value="1"/>
</dbReference>
<dbReference type="Pfam" id="PF16136">
    <property type="entry name" value="NLS_NINJA_AFP"/>
    <property type="match status" value="1"/>
</dbReference>
<gene>
    <name evidence="8" type="ORF">OLEA9_A103938</name>
</gene>
<evidence type="ECO:0000313" key="9">
    <source>
        <dbReference type="Proteomes" id="UP000594638"/>
    </source>
</evidence>
<dbReference type="InterPro" id="IPR012463">
    <property type="entry name" value="Ninja_motif"/>
</dbReference>
<protein>
    <recommendedName>
        <fullName evidence="4">Ninja-family protein</fullName>
    </recommendedName>
    <alternativeName>
        <fullName evidence="4">ABI-binding protein</fullName>
    </alternativeName>
</protein>
<dbReference type="OrthoDB" id="667358at2759"/>
<feature type="compositionally biased region" description="Polar residues" evidence="5">
    <location>
        <begin position="239"/>
        <end position="271"/>
    </location>
</feature>
<dbReference type="Pfam" id="PF07897">
    <property type="entry name" value="EAR"/>
    <property type="match status" value="1"/>
</dbReference>
<evidence type="ECO:0000256" key="5">
    <source>
        <dbReference type="SAM" id="MobiDB-lite"/>
    </source>
</evidence>
<dbReference type="InterPro" id="IPR031307">
    <property type="entry name" value="Ninja_fam"/>
</dbReference>
<dbReference type="InterPro" id="IPR032308">
    <property type="entry name" value="TDBD"/>
</dbReference>
<evidence type="ECO:0000256" key="4">
    <source>
        <dbReference type="RuleBase" id="RU369029"/>
    </source>
</evidence>
<dbReference type="Proteomes" id="UP000594638">
    <property type="component" value="Unassembled WGS sequence"/>
</dbReference>
<evidence type="ECO:0000313" key="8">
    <source>
        <dbReference type="EMBL" id="CAA2960485.1"/>
    </source>
</evidence>
<feature type="domain" description="Tify" evidence="7">
    <location>
        <begin position="339"/>
        <end position="372"/>
    </location>
</feature>
<reference evidence="8 9" key="1">
    <citation type="submission" date="2019-12" db="EMBL/GenBank/DDBJ databases">
        <authorList>
            <person name="Alioto T."/>
            <person name="Alioto T."/>
            <person name="Gomez Garrido J."/>
        </authorList>
    </citation>
    <scope>NUCLEOTIDE SEQUENCE [LARGE SCALE GENOMIC DNA]</scope>
</reference>
<evidence type="ECO:0000259" key="7">
    <source>
        <dbReference type="Pfam" id="PF16135"/>
    </source>
</evidence>
<organism evidence="8 9">
    <name type="scientific">Olea europaea subsp. europaea</name>
    <dbReference type="NCBI Taxonomy" id="158383"/>
    <lineage>
        <taxon>Eukaryota</taxon>
        <taxon>Viridiplantae</taxon>
        <taxon>Streptophyta</taxon>
        <taxon>Embryophyta</taxon>
        <taxon>Tracheophyta</taxon>
        <taxon>Spermatophyta</taxon>
        <taxon>Magnoliopsida</taxon>
        <taxon>eudicotyledons</taxon>
        <taxon>Gunneridae</taxon>
        <taxon>Pentapetalae</taxon>
        <taxon>asterids</taxon>
        <taxon>lamiids</taxon>
        <taxon>Lamiales</taxon>
        <taxon>Oleaceae</taxon>
        <taxon>Oleeae</taxon>
        <taxon>Olea</taxon>
    </lineage>
</organism>
<dbReference type="GO" id="GO:0005634">
    <property type="term" value="C:nucleus"/>
    <property type="evidence" value="ECO:0007669"/>
    <property type="project" value="UniProtKB-SubCell"/>
</dbReference>
<dbReference type="EMBL" id="CACTIH010000408">
    <property type="protein sequence ID" value="CAA2960485.1"/>
    <property type="molecule type" value="Genomic_DNA"/>
</dbReference>
<feature type="region of interest" description="Disordered" evidence="5">
    <location>
        <begin position="239"/>
        <end position="292"/>
    </location>
</feature>
<comment type="similarity">
    <text evidence="2 4">Belongs to the Ninja family.</text>
</comment>
<keyword evidence="3 4" id="KW-0539">Nucleus</keyword>
<evidence type="ECO:0000256" key="1">
    <source>
        <dbReference type="ARBA" id="ARBA00004123"/>
    </source>
</evidence>
<evidence type="ECO:0000256" key="3">
    <source>
        <dbReference type="ARBA" id="ARBA00023242"/>
    </source>
</evidence>
<feature type="region of interest" description="Disordered" evidence="5">
    <location>
        <begin position="129"/>
        <end position="160"/>
    </location>
</feature>
<dbReference type="InterPro" id="IPR032310">
    <property type="entry name" value="NLS_NINJA_AFP-like"/>
</dbReference>
<feature type="domain" description="Ethylene-responsive binding factor-associated repression" evidence="6">
    <location>
        <begin position="49"/>
        <end position="82"/>
    </location>
</feature>
<dbReference type="Gramene" id="OE9A103938T1">
    <property type="protein sequence ID" value="OE9A103938C1"/>
    <property type="gene ID" value="OE9A103938"/>
</dbReference>
<proteinExistence type="inferred from homology"/>
<dbReference type="GO" id="GO:0007165">
    <property type="term" value="P:signal transduction"/>
    <property type="evidence" value="ECO:0007669"/>
    <property type="project" value="InterPro"/>
</dbReference>
<comment type="function">
    <text evidence="4">Acts as a negative regulator of abscisic acid (ABA) response.</text>
</comment>
<evidence type="ECO:0000259" key="6">
    <source>
        <dbReference type="Pfam" id="PF07897"/>
    </source>
</evidence>
<comment type="caution">
    <text evidence="8">The sequence shown here is derived from an EMBL/GenBank/DDBJ whole genome shotgun (WGS) entry which is preliminary data.</text>
</comment>
<keyword evidence="9" id="KW-1185">Reference proteome</keyword>
<dbReference type="PANTHER" id="PTHR31413">
    <property type="entry name" value="AFP HOMOLOG 2"/>
    <property type="match status" value="1"/>
</dbReference>
<dbReference type="PANTHER" id="PTHR31413:SF46">
    <property type="entry name" value="NINJA-FAMILY PROTEIN AFP1"/>
    <property type="match status" value="1"/>
</dbReference>